<dbReference type="GO" id="GO:0008237">
    <property type="term" value="F:metallopeptidase activity"/>
    <property type="evidence" value="ECO:0007669"/>
    <property type="project" value="InterPro"/>
</dbReference>
<dbReference type="InterPro" id="IPR027268">
    <property type="entry name" value="Peptidase_M4/M1_CTD_sf"/>
</dbReference>
<dbReference type="Gene3D" id="1.10.390.10">
    <property type="entry name" value="Neutral Protease Domain 2"/>
    <property type="match status" value="1"/>
</dbReference>
<dbReference type="PANTHER" id="PTHR45726:SF3">
    <property type="entry name" value="LEUKOTRIENE A-4 HYDROLASE"/>
    <property type="match status" value="1"/>
</dbReference>
<evidence type="ECO:0000256" key="1">
    <source>
        <dbReference type="PIRSR" id="PIRSR634015-1"/>
    </source>
</evidence>
<evidence type="ECO:0000256" key="3">
    <source>
        <dbReference type="SAM" id="SignalP"/>
    </source>
</evidence>
<sequence>MRSYSVPLFGLALLLIFSTVRVTAQVTPAVSATAPPALSGGDTLLGSYGPYRANNDLLYYHLDVRVDPVKQYLSGSNAIRFRMLEDGTRIQLDLVPTFQIDGISLENPKGKPTPLAYKRIAGRSIYIDFPHTLRKGQVYTVDFRYSGHPAEMGRFGGFVFRKDPMGRPLVNTACEEEGASVWWPNKDQWRDEVESMDISVEAPNEFTEVSGGRFQGKTDLHDGYTRWDWKVQYPINNYDVSLNIGTYTHFSDTYNNLSLDYYVFPEDLDKAKRQFVQVKDMLKAYEHYFGEYPFPKDGYKLVEALYSGVENQTAITYGNHFENGYLGRPKTGIGTWFDFIIIHESAHEWFGNSITALDRSDMWIHEGWANYCESLFVEYMWGKKNGLIYLNTGKDGVKNAMPVIAAENIYATPPVDQYKKGALFLNTLRSVVNNDDEWFKLLHDYYQHFKYQTIMTTDMIAFFNQQTGLELTPIFNEYLRHAAIPTLELKFDESAHTVSYKWDAEEPGFAMPIRVGKSSDWQMVQPSTTEWKTLSTPLTKDEFEVATDLYYVNVRKQ</sequence>
<evidence type="ECO:0000256" key="2">
    <source>
        <dbReference type="PIRSR" id="PIRSR634015-3"/>
    </source>
</evidence>
<feature type="domain" description="Aminopeptidase N-like N-terminal" evidence="5">
    <location>
        <begin position="59"/>
        <end position="234"/>
    </location>
</feature>
<feature type="binding site" evidence="2">
    <location>
        <position position="366"/>
    </location>
    <ligand>
        <name>Zn(2+)</name>
        <dbReference type="ChEBI" id="CHEBI:29105"/>
        <note>catalytic</note>
    </ligand>
</feature>
<keyword evidence="2" id="KW-0479">Metal-binding</keyword>
<evidence type="ECO:0000259" key="4">
    <source>
        <dbReference type="Pfam" id="PF01433"/>
    </source>
</evidence>
<dbReference type="SUPFAM" id="SSF55486">
    <property type="entry name" value="Metalloproteases ('zincins'), catalytic domain"/>
    <property type="match status" value="1"/>
</dbReference>
<evidence type="ECO:0000259" key="5">
    <source>
        <dbReference type="Pfam" id="PF17900"/>
    </source>
</evidence>
<keyword evidence="3" id="KW-0732">Signal</keyword>
<name>A0A7W7ZPW9_9BACT</name>
<dbReference type="InterPro" id="IPR034015">
    <property type="entry name" value="M1_LTA4H"/>
</dbReference>
<keyword evidence="6" id="KW-0645">Protease</keyword>
<reference evidence="6 7" key="1">
    <citation type="submission" date="2020-08" db="EMBL/GenBank/DDBJ databases">
        <title>Genomic Encyclopedia of Type Strains, Phase IV (KMG-V): Genome sequencing to study the core and pangenomes of soil and plant-associated prokaryotes.</title>
        <authorList>
            <person name="Whitman W."/>
        </authorList>
    </citation>
    <scope>NUCLEOTIDE SEQUENCE [LARGE SCALE GENOMIC DNA]</scope>
    <source>
        <strain evidence="6 7">X5P3</strain>
    </source>
</reference>
<organism evidence="6 7">
    <name type="scientific">Granulicella mallensis</name>
    <dbReference type="NCBI Taxonomy" id="940614"/>
    <lineage>
        <taxon>Bacteria</taxon>
        <taxon>Pseudomonadati</taxon>
        <taxon>Acidobacteriota</taxon>
        <taxon>Terriglobia</taxon>
        <taxon>Terriglobales</taxon>
        <taxon>Acidobacteriaceae</taxon>
        <taxon>Granulicella</taxon>
    </lineage>
</organism>
<dbReference type="RefSeq" id="WP_184253993.1">
    <property type="nucleotide sequence ID" value="NZ_JACHIO010000005.1"/>
</dbReference>
<dbReference type="EMBL" id="JACHIO010000005">
    <property type="protein sequence ID" value="MBB5063101.1"/>
    <property type="molecule type" value="Genomic_DNA"/>
</dbReference>
<dbReference type="Pfam" id="PF01433">
    <property type="entry name" value="Peptidase_M1"/>
    <property type="match status" value="1"/>
</dbReference>
<feature type="domain" description="Peptidase M1 membrane alanine aminopeptidase" evidence="4">
    <location>
        <begin position="278"/>
        <end position="478"/>
    </location>
</feature>
<dbReference type="SUPFAM" id="SSF63737">
    <property type="entry name" value="Leukotriene A4 hydrolase N-terminal domain"/>
    <property type="match status" value="1"/>
</dbReference>
<keyword evidence="6" id="KW-0378">Hydrolase</keyword>
<accession>A0A7W7ZPW9</accession>
<dbReference type="Gene3D" id="2.60.40.1730">
    <property type="entry name" value="tricorn interacting facor f3 domain"/>
    <property type="match status" value="1"/>
</dbReference>
<dbReference type="AlphaFoldDB" id="A0A7W7ZPW9"/>
<feature type="signal peptide" evidence="3">
    <location>
        <begin position="1"/>
        <end position="24"/>
    </location>
</feature>
<evidence type="ECO:0000313" key="6">
    <source>
        <dbReference type="EMBL" id="MBB5063101.1"/>
    </source>
</evidence>
<protein>
    <submittedName>
        <fullName evidence="6">Aminopeptidase N</fullName>
    </submittedName>
</protein>
<dbReference type="PANTHER" id="PTHR45726">
    <property type="entry name" value="LEUKOTRIENE A-4 HYDROLASE"/>
    <property type="match status" value="1"/>
</dbReference>
<dbReference type="Pfam" id="PF17900">
    <property type="entry name" value="Peptidase_M1_N"/>
    <property type="match status" value="1"/>
</dbReference>
<gene>
    <name evidence="6" type="ORF">HDF15_001441</name>
</gene>
<dbReference type="InterPro" id="IPR014782">
    <property type="entry name" value="Peptidase_M1_dom"/>
</dbReference>
<dbReference type="GO" id="GO:0004177">
    <property type="term" value="F:aminopeptidase activity"/>
    <property type="evidence" value="ECO:0007669"/>
    <property type="project" value="UniProtKB-KW"/>
</dbReference>
<feature type="chain" id="PRO_5031445551" evidence="3">
    <location>
        <begin position="25"/>
        <end position="557"/>
    </location>
</feature>
<feature type="binding site" evidence="2">
    <location>
        <position position="347"/>
    </location>
    <ligand>
        <name>Zn(2+)</name>
        <dbReference type="ChEBI" id="CHEBI:29105"/>
        <note>catalytic</note>
    </ligand>
</feature>
<dbReference type="CDD" id="cd09603">
    <property type="entry name" value="M1_APN_like"/>
    <property type="match status" value="1"/>
</dbReference>
<feature type="active site" description="Proton donor" evidence="1">
    <location>
        <position position="418"/>
    </location>
</feature>
<feature type="active site" description="Proton acceptor" evidence="1">
    <location>
        <position position="344"/>
    </location>
</feature>
<dbReference type="InterPro" id="IPR045357">
    <property type="entry name" value="Aminopeptidase_N-like_N"/>
</dbReference>
<dbReference type="GO" id="GO:0008270">
    <property type="term" value="F:zinc ion binding"/>
    <property type="evidence" value="ECO:0007669"/>
    <property type="project" value="InterPro"/>
</dbReference>
<dbReference type="Proteomes" id="UP000584867">
    <property type="component" value="Unassembled WGS sequence"/>
</dbReference>
<keyword evidence="2" id="KW-0862">Zinc</keyword>
<comment type="cofactor">
    <cofactor evidence="2">
        <name>Zn(2+)</name>
        <dbReference type="ChEBI" id="CHEBI:29105"/>
    </cofactor>
    <text evidence="2">Binds 1 zinc ion per subunit.</text>
</comment>
<keyword evidence="6" id="KW-0031">Aminopeptidase</keyword>
<evidence type="ECO:0000313" key="7">
    <source>
        <dbReference type="Proteomes" id="UP000584867"/>
    </source>
</evidence>
<feature type="binding site" evidence="2">
    <location>
        <position position="343"/>
    </location>
    <ligand>
        <name>Zn(2+)</name>
        <dbReference type="ChEBI" id="CHEBI:29105"/>
        <note>catalytic</note>
    </ligand>
</feature>
<comment type="caution">
    <text evidence="6">The sequence shown here is derived from an EMBL/GenBank/DDBJ whole genome shotgun (WGS) entry which is preliminary data.</text>
</comment>
<proteinExistence type="predicted"/>
<dbReference type="InterPro" id="IPR042097">
    <property type="entry name" value="Aminopeptidase_N-like_N_sf"/>
</dbReference>